<comment type="caution">
    <text evidence="2">The sequence shown here is derived from an EMBL/GenBank/DDBJ whole genome shotgun (WGS) entry which is preliminary data.</text>
</comment>
<organism evidence="2 3">
    <name type="scientific">Aquimarina rubra</name>
    <dbReference type="NCBI Taxonomy" id="1920033"/>
    <lineage>
        <taxon>Bacteria</taxon>
        <taxon>Pseudomonadati</taxon>
        <taxon>Bacteroidota</taxon>
        <taxon>Flavobacteriia</taxon>
        <taxon>Flavobacteriales</taxon>
        <taxon>Flavobacteriaceae</taxon>
        <taxon>Aquimarina</taxon>
    </lineage>
</organism>
<keyword evidence="1" id="KW-1133">Transmembrane helix</keyword>
<reference evidence="3" key="1">
    <citation type="journal article" date="2019" name="Int. J. Syst. Evol. Microbiol.">
        <title>The Global Catalogue of Microorganisms (GCM) 10K type strain sequencing project: providing services to taxonomists for standard genome sequencing and annotation.</title>
        <authorList>
            <consortium name="The Broad Institute Genomics Platform"/>
            <consortium name="The Broad Institute Genome Sequencing Center for Infectious Disease"/>
            <person name="Wu L."/>
            <person name="Ma J."/>
        </authorList>
    </citation>
    <scope>NUCLEOTIDE SEQUENCE [LARGE SCALE GENOMIC DNA]</scope>
    <source>
        <strain evidence="3">KCTC 52274</strain>
    </source>
</reference>
<protein>
    <submittedName>
        <fullName evidence="2">Uncharacterized protein</fullName>
    </submittedName>
</protein>
<evidence type="ECO:0000256" key="1">
    <source>
        <dbReference type="SAM" id="Phobius"/>
    </source>
</evidence>
<feature type="transmembrane region" description="Helical" evidence="1">
    <location>
        <begin position="53"/>
        <end position="72"/>
    </location>
</feature>
<accession>A0ABW5LKQ5</accession>
<name>A0ABW5LKQ5_9FLAO</name>
<sequence>MKNSKTSRKDTFQYQLKNFKMLLNGSKMAKISSIILIALSLILAYISKENIGVVISLLTGAFGLVVYIVKFLSLKNIKQKSYTQTSLVTSLSKFKGYVSKRKKYEMYFMALWIITLIPFGPTVKFNYIAAIVAAVIYIGIVAVLGGLAFKKIDRQILTLESVMKNELLQQ</sequence>
<feature type="transmembrane region" description="Helical" evidence="1">
    <location>
        <begin position="28"/>
        <end position="47"/>
    </location>
</feature>
<dbReference type="Proteomes" id="UP001597319">
    <property type="component" value="Unassembled WGS sequence"/>
</dbReference>
<gene>
    <name evidence="2" type="ORF">ACFSR1_22405</name>
</gene>
<feature type="transmembrane region" description="Helical" evidence="1">
    <location>
        <begin position="104"/>
        <end position="121"/>
    </location>
</feature>
<keyword evidence="1" id="KW-0812">Transmembrane</keyword>
<feature type="transmembrane region" description="Helical" evidence="1">
    <location>
        <begin position="127"/>
        <end position="149"/>
    </location>
</feature>
<dbReference type="EMBL" id="JBHULE010000035">
    <property type="protein sequence ID" value="MFD2565448.1"/>
    <property type="molecule type" value="Genomic_DNA"/>
</dbReference>
<evidence type="ECO:0000313" key="3">
    <source>
        <dbReference type="Proteomes" id="UP001597319"/>
    </source>
</evidence>
<evidence type="ECO:0000313" key="2">
    <source>
        <dbReference type="EMBL" id="MFD2565448.1"/>
    </source>
</evidence>
<dbReference type="RefSeq" id="WP_378295260.1">
    <property type="nucleotide sequence ID" value="NZ_JBHULE010000035.1"/>
</dbReference>
<keyword evidence="3" id="KW-1185">Reference proteome</keyword>
<proteinExistence type="predicted"/>
<keyword evidence="1" id="KW-0472">Membrane</keyword>